<dbReference type="Pfam" id="PF00515">
    <property type="entry name" value="TPR_1"/>
    <property type="match status" value="1"/>
</dbReference>
<dbReference type="Pfam" id="PF13181">
    <property type="entry name" value="TPR_8"/>
    <property type="match status" value="1"/>
</dbReference>
<dbReference type="SUPFAM" id="SSF53448">
    <property type="entry name" value="Nucleotide-diphospho-sugar transferases"/>
    <property type="match status" value="1"/>
</dbReference>
<dbReference type="SUPFAM" id="SSF81901">
    <property type="entry name" value="HCP-like"/>
    <property type="match status" value="1"/>
</dbReference>
<evidence type="ECO:0000256" key="4">
    <source>
        <dbReference type="SAM" id="MobiDB-lite"/>
    </source>
</evidence>
<reference evidence="7 8" key="1">
    <citation type="journal article" date="2013" name="Front. Microbiol.">
        <title>Comparative genomic analyses of the cyanobacterium, Lyngbya aestuarii BL J, a powerful hydrogen producer.</title>
        <authorList>
            <person name="Kothari A."/>
            <person name="Vaughn M."/>
            <person name="Garcia-Pichel F."/>
        </authorList>
    </citation>
    <scope>NUCLEOTIDE SEQUENCE [LARGE SCALE GENOMIC DNA]</scope>
    <source>
        <strain evidence="7 8">BL J</strain>
    </source>
</reference>
<dbReference type="PROSITE" id="PS50293">
    <property type="entry name" value="TPR_REGION"/>
    <property type="match status" value="9"/>
</dbReference>
<dbReference type="Pfam" id="PF13524">
    <property type="entry name" value="Glyco_trans_1_2"/>
    <property type="match status" value="2"/>
</dbReference>
<feature type="repeat" description="TPR" evidence="3">
    <location>
        <begin position="461"/>
        <end position="494"/>
    </location>
</feature>
<dbReference type="PANTHER" id="PTHR44858">
    <property type="entry name" value="TETRATRICOPEPTIDE REPEAT PROTEIN 6"/>
    <property type="match status" value="1"/>
</dbReference>
<dbReference type="InterPro" id="IPR050498">
    <property type="entry name" value="Ycf3"/>
</dbReference>
<feature type="repeat" description="TPR" evidence="3">
    <location>
        <begin position="529"/>
        <end position="562"/>
    </location>
</feature>
<dbReference type="Gene3D" id="3.90.550.10">
    <property type="entry name" value="Spore Coat Polysaccharide Biosynthesis Protein SpsA, Chain A"/>
    <property type="match status" value="1"/>
</dbReference>
<evidence type="ECO:0000256" key="2">
    <source>
        <dbReference type="ARBA" id="ARBA00022803"/>
    </source>
</evidence>
<keyword evidence="2 3" id="KW-0802">TPR repeat</keyword>
<dbReference type="Proteomes" id="UP000017127">
    <property type="component" value="Unassembled WGS sequence"/>
</dbReference>
<feature type="repeat" description="TPR" evidence="3">
    <location>
        <begin position="158"/>
        <end position="191"/>
    </location>
</feature>
<feature type="repeat" description="TPR" evidence="3">
    <location>
        <begin position="666"/>
        <end position="699"/>
    </location>
</feature>
<feature type="repeat" description="TPR" evidence="3">
    <location>
        <begin position="632"/>
        <end position="665"/>
    </location>
</feature>
<evidence type="ECO:0000313" key="8">
    <source>
        <dbReference type="Proteomes" id="UP000017127"/>
    </source>
</evidence>
<evidence type="ECO:0000256" key="1">
    <source>
        <dbReference type="ARBA" id="ARBA00022737"/>
    </source>
</evidence>
<feature type="repeat" description="TPR" evidence="3">
    <location>
        <begin position="323"/>
        <end position="356"/>
    </location>
</feature>
<dbReference type="Gene3D" id="1.25.40.10">
    <property type="entry name" value="Tetratricopeptide repeat domain"/>
    <property type="match status" value="10"/>
</dbReference>
<dbReference type="InterPro" id="IPR006597">
    <property type="entry name" value="Sel1-like"/>
</dbReference>
<dbReference type="InterPro" id="IPR055259">
    <property type="entry name" value="YkvP/CgeB_Glyco_trans-like"/>
</dbReference>
<feature type="repeat" description="TPR" evidence="3">
    <location>
        <begin position="495"/>
        <end position="528"/>
    </location>
</feature>
<feature type="repeat" description="TPR" evidence="3">
    <location>
        <begin position="54"/>
        <end position="87"/>
    </location>
</feature>
<accession>U7QP91</accession>
<feature type="repeat" description="TPR" evidence="3">
    <location>
        <begin position="391"/>
        <end position="424"/>
    </location>
</feature>
<feature type="repeat" description="TPR" evidence="3">
    <location>
        <begin position="598"/>
        <end position="631"/>
    </location>
</feature>
<keyword evidence="1" id="KW-0677">Repeat</keyword>
<dbReference type="OrthoDB" id="110463at2"/>
<dbReference type="PROSITE" id="PS50005">
    <property type="entry name" value="TPR"/>
    <property type="match status" value="21"/>
</dbReference>
<dbReference type="PANTHER" id="PTHR44858:SF1">
    <property type="entry name" value="UDP-N-ACETYLGLUCOSAMINE--PEPTIDE N-ACETYLGLUCOSAMINYLTRANSFERASE SPINDLY-RELATED"/>
    <property type="match status" value="1"/>
</dbReference>
<feature type="domain" description="Spore protein YkvP/CgeB glycosyl transferase-like" evidence="6">
    <location>
        <begin position="1658"/>
        <end position="1787"/>
    </location>
</feature>
<feature type="repeat" description="TPR" evidence="3">
    <location>
        <begin position="357"/>
        <end position="390"/>
    </location>
</feature>
<dbReference type="EMBL" id="AUZM01000013">
    <property type="protein sequence ID" value="ERT08226.1"/>
    <property type="molecule type" value="Genomic_DNA"/>
</dbReference>
<dbReference type="PATRIC" id="fig|1348334.3.peg.1742"/>
<dbReference type="InterPro" id="IPR019734">
    <property type="entry name" value="TPR_rpt"/>
</dbReference>
<feature type="repeat" description="TPR" evidence="3">
    <location>
        <begin position="818"/>
        <end position="851"/>
    </location>
</feature>
<feature type="repeat" description="TPR" evidence="3">
    <location>
        <begin position="911"/>
        <end position="944"/>
    </location>
</feature>
<sequence>MNVSKQNQPMRAEDILRKSVAFLQQQAEAYLKQSQFEDARKAAEQLLKIQPKHAPGYKLIGDVLLRQGQLEEAQRYYTQALQLQPNWAEVHANIGSIHAQAQQWQQALECYQKAITIKPDFAGAYRNVARVWTQLNQPQKVNQCLYKAYTLEPQHVTATEHLKLADTLKQQGQIEESITCYRNAISSDPNLSGAYQSLADALKKQGNMREATPYYRKAIELNSSPNLQQNVQPNQQQPTVFNTPADTLTPAQKPQEISPEDTLAAAVSSTQNGTANSVQPPLKSKSPQPEELIAKATAFCAIHKWEAAINTCQQVLKIQPNLAVAYKIQGNALHLLGEISAAIRSYEKALVIQPNYPEVHANLGSLYAQQERLEKAISYYQQAITQKPDFAGAYRNVAKIFTDIGDHQKASHCLEKAYELEPEKASAEDHLKLGNTRLQQGQLQAAMTCYRHALQLNSNLAGAYHGIGEIQRIQGDAVNALQSYRKAIEVAPKQPKFYQSLAQLLAQQEQSQEALEIYKKLLELNPNNALAYHQVGEIFKQQWQLKEAVAAYQKAIQLNPNFAASYYSLGKVLAQQEQWQEAASVLRQAMELDENADAEAYKYLADALVQAGETEEAINCYQKATELDANFGEAYQKLANLLRDKEQFEEAISAYHRAIELKADVWWVHNGLADVLFKLERWEEAIEFYQKAIELNPDFSWSHNSLADALVKLERWQEAVISYRKATQLNAEFPWSHYNLGEVLVKLENWEEAVVAYRNAQKLQSDLPAIEEKLADALRERAMIDLNEALGYYRQVIQQNPDHVAIYHKALEIKPDDAQLYCQLADTLVRFNQLDGAIVFYQMAQQLEPEDTSIAQQLEEVLKKKNQINPLSPNAPQLLTAITSQDYEALELLDDAILKYRQEVEKNPNGFDLYKKLGQLLQKKGSINEAIEAYFTAVQLSPDSADLHHHLGAALAVVQRWNQAIVEYTKALDLYDQSPRIYNHLGEAQAKLRLWKEAIASYQKAIELDPNYANYHYNLAEALEQTGKLKQAIRSYQKAVELNPKFTKAIKRLEETRIKQAAADAAYLHRKNELTAPETDYEGCLDAVSSEFVYGWVRQKSNPDKVIFVDVFVGNNLIGIYPANKFRQDLADAFQTHGCHKFELKIPPSLNSDGLVEVSVKISETGQHLKKSPVKVLVGTDGKKHQSSQKSKVSVANQLVYRPPLNLPASTKPLVGIVILNLNGAKLLENLFESFLLYNSYQDIELIVIDHGSTDESVSVCQQWSKQLPIKLIPRGENYSFSESNNLGVNQTTAPLLLFMNNDITLCQDIIPGLVDLMRDETIGIVGVKLLDIVSEQSLAQPPTQHLGVQFNFYTQFEPFYPFEVRYAPQMLSFQSVPWRVPVVTGALMMCRRQDFLEAKGFCEEYFYGYEDVDLCLDFGQKLGREIICANHLTAFHHRGFSRFSGKPSESFQKRLVNNKDILEKRFGYYVRRRHLQDFFEKGMYWTSHPLRIGFVVTDADLEAAAGDYFTAVELGEQLVQEYGWEVFYLSEGPQWYNLHQLDVIVVMRHEYDLRLIENAKPTLVKVAWARNWFEVWASSESAQHYDCFWCSSQKAADYVSQKLSKPVTLLRIATNLERFYQQAEYNPDLKSDYCFTGSFWNSPREIINYLNPENLPFEFALYGHNWEQFSKFEKFNRGAISYTKLPQVYASTKIVIDDANAVTKEWGSTNSRVFDAIAAGALVVTNGKLGNQEAFDGLLPTYDSAESLEQVLWTYLTDESLRRQRVEQLQQIIREKHTYNHRAQTVFTNLREKMTLKYRIGIKIGVPEWKQANEWGDYHFAKALKRAFERQGHSVRIDILSEWENSQSYGDDVALVIRGLSQYQPKPDQINLMWNISHPDKVSLEEYEQYDHVFVASYSYAEELHKKVKVPVQTLLQCTDPELFYPDETGDEEVGEILFVGNSRKVYRQIVKDAVESGLKVDVYGTNWEPLLPPGYLKGEYIPNEILRRYYTRCGVLLNDHWDTMREKGFISNRLFDAGACGAMIISDEVPGLEIVFGDKITVYREAKELVSKVKECLQNSHHQTSNQLELAKYVRENHSFEQRVDEMLKVIEELNVQNMLEKKTNLKTLTDENSLVSQHQQ</sequence>
<feature type="repeat" description="TPR" evidence="3">
    <location>
        <begin position="88"/>
        <end position="121"/>
    </location>
</feature>
<dbReference type="InterPro" id="IPR001173">
    <property type="entry name" value="Glyco_trans_2-like"/>
</dbReference>
<feature type="domain" description="Spore protein YkvP/CgeB glycosyl transferase-like" evidence="6">
    <location>
        <begin position="1949"/>
        <end position="2090"/>
    </location>
</feature>
<comment type="caution">
    <text evidence="7">The sequence shown here is derived from an EMBL/GenBank/DDBJ whole genome shotgun (WGS) entry which is preliminary data.</text>
</comment>
<dbReference type="InterPro" id="IPR011990">
    <property type="entry name" value="TPR-like_helical_dom_sf"/>
</dbReference>
<dbReference type="Pfam" id="PF00535">
    <property type="entry name" value="Glycos_transf_2"/>
    <property type="match status" value="1"/>
</dbReference>
<evidence type="ECO:0000259" key="5">
    <source>
        <dbReference type="Pfam" id="PF00535"/>
    </source>
</evidence>
<dbReference type="RefSeq" id="WP_023065652.1">
    <property type="nucleotide sequence ID" value="NZ_AUZM01000013.1"/>
</dbReference>
<dbReference type="Pfam" id="PF13424">
    <property type="entry name" value="TPR_12"/>
    <property type="match status" value="1"/>
</dbReference>
<dbReference type="InterPro" id="IPR029044">
    <property type="entry name" value="Nucleotide-diphossugar_trans"/>
</dbReference>
<dbReference type="SUPFAM" id="SSF48452">
    <property type="entry name" value="TPR-like"/>
    <property type="match status" value="4"/>
</dbReference>
<feature type="region of interest" description="Disordered" evidence="4">
    <location>
        <begin position="227"/>
        <end position="258"/>
    </location>
</feature>
<feature type="domain" description="Glycosyltransferase 2-like" evidence="5">
    <location>
        <begin position="1217"/>
        <end position="1394"/>
    </location>
</feature>
<keyword evidence="8" id="KW-1185">Reference proteome</keyword>
<name>U7QP91_9CYAN</name>
<feature type="repeat" description="TPR" evidence="3">
    <location>
        <begin position="427"/>
        <end position="460"/>
    </location>
</feature>
<dbReference type="SMART" id="SM00028">
    <property type="entry name" value="TPR"/>
    <property type="match status" value="26"/>
</dbReference>
<evidence type="ECO:0000256" key="3">
    <source>
        <dbReference type="PROSITE-ProRule" id="PRU00339"/>
    </source>
</evidence>
<feature type="repeat" description="TPR" evidence="3">
    <location>
        <begin position="734"/>
        <end position="767"/>
    </location>
</feature>
<feature type="repeat" description="TPR" evidence="3">
    <location>
        <begin position="192"/>
        <end position="225"/>
    </location>
</feature>
<feature type="repeat" description="TPR" evidence="3">
    <location>
        <begin position="20"/>
        <end position="53"/>
    </location>
</feature>
<dbReference type="SUPFAM" id="SSF53756">
    <property type="entry name" value="UDP-Glycosyltransferase/glycogen phosphorylase"/>
    <property type="match status" value="2"/>
</dbReference>
<feature type="repeat" description="TPR" evidence="3">
    <location>
        <begin position="563"/>
        <end position="596"/>
    </location>
</feature>
<feature type="repeat" description="TPR" evidence="3">
    <location>
        <begin position="979"/>
        <end position="1012"/>
    </location>
</feature>
<protein>
    <submittedName>
        <fullName evidence="7">Type IV pilus biogenesis/stability protein PilW</fullName>
    </submittedName>
</protein>
<evidence type="ECO:0000259" key="6">
    <source>
        <dbReference type="Pfam" id="PF13524"/>
    </source>
</evidence>
<dbReference type="SMART" id="SM00671">
    <property type="entry name" value="SEL1"/>
    <property type="match status" value="10"/>
</dbReference>
<evidence type="ECO:0000313" key="7">
    <source>
        <dbReference type="EMBL" id="ERT08226.1"/>
    </source>
</evidence>
<dbReference type="Pfam" id="PF14559">
    <property type="entry name" value="TPR_19"/>
    <property type="match status" value="1"/>
</dbReference>
<feature type="repeat" description="TPR" evidence="3">
    <location>
        <begin position="1013"/>
        <end position="1046"/>
    </location>
</feature>
<proteinExistence type="predicted"/>
<feature type="compositionally biased region" description="Low complexity" evidence="4">
    <location>
        <begin position="227"/>
        <end position="244"/>
    </location>
</feature>
<dbReference type="Pfam" id="PF13414">
    <property type="entry name" value="TPR_11"/>
    <property type="match status" value="8"/>
</dbReference>
<gene>
    <name evidence="7" type="ORF">M595_1787</name>
</gene>
<organism evidence="7 8">
    <name type="scientific">Lyngbya aestuarii BL J</name>
    <dbReference type="NCBI Taxonomy" id="1348334"/>
    <lineage>
        <taxon>Bacteria</taxon>
        <taxon>Bacillati</taxon>
        <taxon>Cyanobacteriota</taxon>
        <taxon>Cyanophyceae</taxon>
        <taxon>Oscillatoriophycideae</taxon>
        <taxon>Oscillatoriales</taxon>
        <taxon>Microcoleaceae</taxon>
        <taxon>Lyngbya</taxon>
    </lineage>
</organism>